<name>A0A7W7Q6N5_9PSEU</name>
<evidence type="ECO:0000256" key="6">
    <source>
        <dbReference type="SAM" id="Phobius"/>
    </source>
</evidence>
<feature type="domain" description="Gram-positive cocci surface proteins LPxTG" evidence="7">
    <location>
        <begin position="183"/>
        <end position="217"/>
    </location>
</feature>
<comment type="caution">
    <text evidence="8">The sequence shown here is derived from an EMBL/GenBank/DDBJ whole genome shotgun (WGS) entry which is preliminary data.</text>
</comment>
<evidence type="ECO:0000256" key="3">
    <source>
        <dbReference type="ARBA" id="ARBA00022729"/>
    </source>
</evidence>
<sequence length="217" mass="22939">MALNLTPRRRFGVALGVVLATVSTGLIGFAGTAGAHTNRSSAECVDDTTTLTVDLTAYNKQKANTVKITDNGTVLHEGEFREDYQETFDVPGDVQHTFTIDVVAWDDPVDEDNNKNWSFSDQHVVEACVKVTEPPTETTETTPPSETTTTTTEAPPAPTSSEAPPVPTTPPTTTTTEVQEEALAETGASIALPLGIAGVLIVGGVGALFVVRRRSKA</sequence>
<proteinExistence type="predicted"/>
<accession>A0A7W7Q6N5</accession>
<evidence type="ECO:0000259" key="7">
    <source>
        <dbReference type="PROSITE" id="PS50847"/>
    </source>
</evidence>
<dbReference type="PROSITE" id="PS50847">
    <property type="entry name" value="GRAM_POS_ANCHORING"/>
    <property type="match status" value="1"/>
</dbReference>
<keyword evidence="6" id="KW-0472">Membrane</keyword>
<evidence type="ECO:0000313" key="9">
    <source>
        <dbReference type="Proteomes" id="UP000520767"/>
    </source>
</evidence>
<dbReference type="AlphaFoldDB" id="A0A7W7Q6N5"/>
<dbReference type="EMBL" id="JACHJQ010000004">
    <property type="protein sequence ID" value="MBB4907897.1"/>
    <property type="molecule type" value="Genomic_DNA"/>
</dbReference>
<evidence type="ECO:0000313" key="8">
    <source>
        <dbReference type="EMBL" id="MBB4907897.1"/>
    </source>
</evidence>
<feature type="region of interest" description="Disordered" evidence="5">
    <location>
        <begin position="132"/>
        <end position="177"/>
    </location>
</feature>
<dbReference type="Proteomes" id="UP000520767">
    <property type="component" value="Unassembled WGS sequence"/>
</dbReference>
<protein>
    <submittedName>
        <fullName evidence="8">LPXTG-motif cell wall-anchored protein</fullName>
    </submittedName>
</protein>
<keyword evidence="6" id="KW-1133">Transmembrane helix</keyword>
<evidence type="ECO:0000256" key="5">
    <source>
        <dbReference type="SAM" id="MobiDB-lite"/>
    </source>
</evidence>
<keyword evidence="6" id="KW-0812">Transmembrane</keyword>
<evidence type="ECO:0000256" key="1">
    <source>
        <dbReference type="ARBA" id="ARBA00022512"/>
    </source>
</evidence>
<evidence type="ECO:0000256" key="2">
    <source>
        <dbReference type="ARBA" id="ARBA00022525"/>
    </source>
</evidence>
<organism evidence="8 9">
    <name type="scientific">Actinophytocola algeriensis</name>
    <dbReference type="NCBI Taxonomy" id="1768010"/>
    <lineage>
        <taxon>Bacteria</taxon>
        <taxon>Bacillati</taxon>
        <taxon>Actinomycetota</taxon>
        <taxon>Actinomycetes</taxon>
        <taxon>Pseudonocardiales</taxon>
        <taxon>Pseudonocardiaceae</taxon>
    </lineage>
</organism>
<gene>
    <name evidence="8" type="ORF">FHR82_004139</name>
</gene>
<dbReference type="NCBIfam" id="TIGR01167">
    <property type="entry name" value="LPXTG_anchor"/>
    <property type="match status" value="1"/>
</dbReference>
<keyword evidence="4" id="KW-0572">Peptidoglycan-anchor</keyword>
<feature type="transmembrane region" description="Helical" evidence="6">
    <location>
        <begin position="190"/>
        <end position="211"/>
    </location>
</feature>
<keyword evidence="9" id="KW-1185">Reference proteome</keyword>
<evidence type="ECO:0000256" key="4">
    <source>
        <dbReference type="ARBA" id="ARBA00023088"/>
    </source>
</evidence>
<dbReference type="InterPro" id="IPR019931">
    <property type="entry name" value="LPXTG_anchor"/>
</dbReference>
<keyword evidence="3" id="KW-0732">Signal</keyword>
<dbReference type="RefSeq" id="WP_184812031.1">
    <property type="nucleotide sequence ID" value="NZ_JACHJQ010000004.1"/>
</dbReference>
<keyword evidence="2" id="KW-0964">Secreted</keyword>
<feature type="compositionally biased region" description="Low complexity" evidence="5">
    <location>
        <begin position="132"/>
        <end position="163"/>
    </location>
</feature>
<keyword evidence="1" id="KW-0134">Cell wall</keyword>
<reference evidence="8 9" key="1">
    <citation type="submission" date="2020-08" db="EMBL/GenBank/DDBJ databases">
        <title>Genomic Encyclopedia of Type Strains, Phase III (KMG-III): the genomes of soil and plant-associated and newly described type strains.</title>
        <authorList>
            <person name="Whitman W."/>
        </authorList>
    </citation>
    <scope>NUCLEOTIDE SEQUENCE [LARGE SCALE GENOMIC DNA]</scope>
    <source>
        <strain evidence="8 9">CECT 8960</strain>
    </source>
</reference>